<feature type="compositionally biased region" description="Basic and acidic residues" evidence="1">
    <location>
        <begin position="349"/>
        <end position="365"/>
    </location>
</feature>
<reference evidence="3 4" key="1">
    <citation type="journal article" date="2013" name="Curr. Biol.">
        <title>The Genome of the Foraminiferan Reticulomyxa filosa.</title>
        <authorList>
            <person name="Glockner G."/>
            <person name="Hulsmann N."/>
            <person name="Schleicher M."/>
            <person name="Noegel A.A."/>
            <person name="Eichinger L."/>
            <person name="Gallinger C."/>
            <person name="Pawlowski J."/>
            <person name="Sierra R."/>
            <person name="Euteneuer U."/>
            <person name="Pillet L."/>
            <person name="Moustafa A."/>
            <person name="Platzer M."/>
            <person name="Groth M."/>
            <person name="Szafranski K."/>
            <person name="Schliwa M."/>
        </authorList>
    </citation>
    <scope>NUCLEOTIDE SEQUENCE [LARGE SCALE GENOMIC DNA]</scope>
</reference>
<gene>
    <name evidence="3" type="ORF">RFI_23137</name>
</gene>
<dbReference type="Gene3D" id="2.30.42.10">
    <property type="match status" value="1"/>
</dbReference>
<keyword evidence="4" id="KW-1185">Reference proteome</keyword>
<evidence type="ECO:0000256" key="1">
    <source>
        <dbReference type="SAM" id="MobiDB-lite"/>
    </source>
</evidence>
<protein>
    <recommendedName>
        <fullName evidence="2">PDZ domain-containing protein</fullName>
    </recommendedName>
</protein>
<accession>X6MMC2</accession>
<dbReference type="InterPro" id="IPR036034">
    <property type="entry name" value="PDZ_sf"/>
</dbReference>
<name>X6MMC2_RETFI</name>
<dbReference type="InterPro" id="IPR001478">
    <property type="entry name" value="PDZ"/>
</dbReference>
<evidence type="ECO:0000313" key="4">
    <source>
        <dbReference type="Proteomes" id="UP000023152"/>
    </source>
</evidence>
<feature type="compositionally biased region" description="Polar residues" evidence="1">
    <location>
        <begin position="304"/>
        <end position="317"/>
    </location>
</feature>
<dbReference type="Pfam" id="PF00595">
    <property type="entry name" value="PDZ"/>
    <property type="match status" value="1"/>
</dbReference>
<feature type="region of interest" description="Disordered" evidence="1">
    <location>
        <begin position="292"/>
        <end position="371"/>
    </location>
</feature>
<comment type="caution">
    <text evidence="3">The sequence shown here is derived from an EMBL/GenBank/DDBJ whole genome shotgun (WGS) entry which is preliminary data.</text>
</comment>
<sequence length="654" mass="74407">MNEFGYHPDSTVYSALLKVLTEVYGDMKAAYTILGQLPQMLANEKYQTKHVRSQSNPLLLYADLKPSENRKRFYQTTSELRNRFRFTFPGRDVGIEEDCPECREPMHDMYVCILFCTFFFFCHIRLGWNETDHDATTKCPKCGHRFTAKIVVKESEEYQVWLDSQPTTKLELFALRKDTSCFVKQVIKSVQHGTPLKKPSGMSFENLLSRGAAVSSLIQPGDQLVAINGHDVTSMRMEQIQECLLKPPLYTEELQTHMNLFATDVTSTNEHGAPTETQTTRPDNAHIFESSENVWESETHAKTKQTSKLAEESVQQHQHTDSLEVDNADNQIKAREHSISSSRSSTHHLPTEKTEPDQGKTDTNKIQKKKKKRRFLFRIGGRDKNKTDGANEQKSDMSNTNICLTFRVKFLKKKQNVKYTSAQNFFFFFFFVFYGNNTLMIREWHSQAGTTNPNLNLISNLTPTSTSTNQTNDIEQTDSTTVTAKDNTLRQSEVSSTGSSAVIVTGPQNLTNDHFVSVPPTQIQQQTTPQDTALAGTTPTLKEIMLLCGVDAISNVEFRTKYPQLFWNLVWHFSNLRLPLYFLEGAFDDSKEIQFEKIQGTNYFNKIFSNIPRSQTDLMFVVTALEGTGLHERKHSISASARSLSASKSAETQE</sequence>
<dbReference type="SUPFAM" id="SSF50156">
    <property type="entry name" value="PDZ domain-like"/>
    <property type="match status" value="1"/>
</dbReference>
<evidence type="ECO:0000313" key="3">
    <source>
        <dbReference type="EMBL" id="ETO14235.1"/>
    </source>
</evidence>
<evidence type="ECO:0000259" key="2">
    <source>
        <dbReference type="Pfam" id="PF00595"/>
    </source>
</evidence>
<dbReference type="Proteomes" id="UP000023152">
    <property type="component" value="Unassembled WGS sequence"/>
</dbReference>
<organism evidence="3 4">
    <name type="scientific">Reticulomyxa filosa</name>
    <dbReference type="NCBI Taxonomy" id="46433"/>
    <lineage>
        <taxon>Eukaryota</taxon>
        <taxon>Sar</taxon>
        <taxon>Rhizaria</taxon>
        <taxon>Retaria</taxon>
        <taxon>Foraminifera</taxon>
        <taxon>Monothalamids</taxon>
        <taxon>Reticulomyxidae</taxon>
        <taxon>Reticulomyxa</taxon>
    </lineage>
</organism>
<feature type="domain" description="PDZ" evidence="2">
    <location>
        <begin position="209"/>
        <end position="244"/>
    </location>
</feature>
<dbReference type="EMBL" id="ASPP01020152">
    <property type="protein sequence ID" value="ETO14235.1"/>
    <property type="molecule type" value="Genomic_DNA"/>
</dbReference>
<proteinExistence type="predicted"/>
<dbReference type="AlphaFoldDB" id="X6MMC2"/>